<dbReference type="Pfam" id="PF01844">
    <property type="entry name" value="HNH"/>
    <property type="match status" value="1"/>
</dbReference>
<proteinExistence type="predicted"/>
<evidence type="ECO:0000313" key="2">
    <source>
        <dbReference type="EMBL" id="MFC0273577.1"/>
    </source>
</evidence>
<dbReference type="PROSITE" id="PS50878">
    <property type="entry name" value="RT_POL"/>
    <property type="match status" value="1"/>
</dbReference>
<dbReference type="CDD" id="cd01651">
    <property type="entry name" value="RT_G2_intron"/>
    <property type="match status" value="1"/>
</dbReference>
<keyword evidence="3" id="KW-1185">Reference proteome</keyword>
<dbReference type="InterPro" id="IPR002711">
    <property type="entry name" value="HNH"/>
</dbReference>
<reference evidence="2 3" key="1">
    <citation type="submission" date="2024-09" db="EMBL/GenBank/DDBJ databases">
        <authorList>
            <person name="Sun Q."/>
            <person name="Mori K."/>
        </authorList>
    </citation>
    <scope>NUCLEOTIDE SEQUENCE [LARGE SCALE GENOMIC DNA]</scope>
    <source>
        <strain evidence="2 3">CCM 7228</strain>
    </source>
</reference>
<dbReference type="EMBL" id="JBHLVO010000022">
    <property type="protein sequence ID" value="MFC0273577.1"/>
    <property type="molecule type" value="Genomic_DNA"/>
</dbReference>
<keyword evidence="2" id="KW-0695">RNA-directed DNA polymerase</keyword>
<sequence length="601" mass="70281">MQTRLRQWEYYGLTPTFSELYEKSKNGEKFNKLYEMITSRDNILLAYRTIKSNSGSKTPGTDGITIDSYKLKSQEELITLIQEQLVDYKPKAVRRVYIPKPNGDKRPLGIPSMIDRTIQQMFKQVLEPICEAKFYSHSYGFRPLRSTSHAKSRCDSLINKAELHFVVDVDIKGFFDNVNHRRLMKQIWNIGIQDRKVLAIISKMLKAPIKGLGIPTKGTPQGGILSPLLSNIVLHDLDVWISNQWENYPSKFSYKRQGDKIAALKRTNLKEGYIVRYADDFKIFARNHKVALKWFHAVKDYLKERLKLDINPDKSKVVNLRKRSTDFLGFTLKATPKGSSYFSKSNIKSEKKEQILRRARKHILNIRKNPSRENLMNWNSFILGIHNYFKYATHVSNDFTDLSHRLSRLIYNRFSKVGKRVYTSNAPPTYKKFYGWSRYRAWVINGIYLYPMQAIKTKTNLNFSQELTPFTEKGRLLISKKLKPEIMGEILKLMKSHIPEGTAEYLDNRLSRYSMQMGCCDITGEFLYAYDVHCHHFTPRKEGGNDSFDNLRIIHKNVHRLIHASDEDTIGRYLMLLNLKARQIQKVNQYRKACNLKPIRF</sequence>
<feature type="domain" description="Reverse transcriptase" evidence="1">
    <location>
        <begin position="79"/>
        <end position="332"/>
    </location>
</feature>
<dbReference type="NCBIfam" id="TIGR04416">
    <property type="entry name" value="group_II_RT_mat"/>
    <property type="match status" value="1"/>
</dbReference>
<evidence type="ECO:0000259" key="1">
    <source>
        <dbReference type="PROSITE" id="PS50878"/>
    </source>
</evidence>
<accession>A0ABV6GIR0</accession>
<dbReference type="Pfam" id="PF00078">
    <property type="entry name" value="RVT_1"/>
    <property type="match status" value="1"/>
</dbReference>
<dbReference type="EC" id="2.7.7.49" evidence="2"/>
<dbReference type="InterPro" id="IPR043502">
    <property type="entry name" value="DNA/RNA_pol_sf"/>
</dbReference>
<name>A0ABV6GIR0_9BACI</name>
<evidence type="ECO:0000313" key="3">
    <source>
        <dbReference type="Proteomes" id="UP001589854"/>
    </source>
</evidence>
<dbReference type="InterPro" id="IPR003615">
    <property type="entry name" value="HNH_nuc"/>
</dbReference>
<keyword evidence="2" id="KW-0548">Nucleotidyltransferase</keyword>
<protein>
    <submittedName>
        <fullName evidence="2">Group II intron reverse transcriptase/maturase</fullName>
        <ecNumber evidence="2">2.7.7.49</ecNumber>
    </submittedName>
</protein>
<dbReference type="Proteomes" id="UP001589854">
    <property type="component" value="Unassembled WGS sequence"/>
</dbReference>
<dbReference type="InterPro" id="IPR000477">
    <property type="entry name" value="RT_dom"/>
</dbReference>
<gene>
    <name evidence="2" type="primary">ltrA</name>
    <name evidence="2" type="ORF">ACFFIX_19485</name>
</gene>
<dbReference type="RefSeq" id="WP_378937017.1">
    <property type="nucleotide sequence ID" value="NZ_JBHLVO010000022.1"/>
</dbReference>
<comment type="caution">
    <text evidence="2">The sequence shown here is derived from an EMBL/GenBank/DDBJ whole genome shotgun (WGS) entry which is preliminary data.</text>
</comment>
<dbReference type="InterPro" id="IPR051083">
    <property type="entry name" value="GrpII_Intron_Splice-Mob/Def"/>
</dbReference>
<dbReference type="InterPro" id="IPR030931">
    <property type="entry name" value="Group_II_RT_mat"/>
</dbReference>
<dbReference type="Gene3D" id="1.10.30.50">
    <property type="match status" value="1"/>
</dbReference>
<dbReference type="GO" id="GO:0003964">
    <property type="term" value="F:RNA-directed DNA polymerase activity"/>
    <property type="evidence" value="ECO:0007669"/>
    <property type="project" value="UniProtKB-KW"/>
</dbReference>
<dbReference type="PANTHER" id="PTHR34047">
    <property type="entry name" value="NUCLEAR INTRON MATURASE 1, MITOCHONDRIAL-RELATED"/>
    <property type="match status" value="1"/>
</dbReference>
<dbReference type="PANTHER" id="PTHR34047:SF8">
    <property type="entry name" value="PROTEIN YKFC"/>
    <property type="match status" value="1"/>
</dbReference>
<dbReference type="SMART" id="SM00507">
    <property type="entry name" value="HNHc"/>
    <property type="match status" value="1"/>
</dbReference>
<organism evidence="2 3">
    <name type="scientific">Metabacillus herbersteinensis</name>
    <dbReference type="NCBI Taxonomy" id="283816"/>
    <lineage>
        <taxon>Bacteria</taxon>
        <taxon>Bacillati</taxon>
        <taxon>Bacillota</taxon>
        <taxon>Bacilli</taxon>
        <taxon>Bacillales</taxon>
        <taxon>Bacillaceae</taxon>
        <taxon>Metabacillus</taxon>
    </lineage>
</organism>
<dbReference type="CDD" id="cd00085">
    <property type="entry name" value="HNHc"/>
    <property type="match status" value="1"/>
</dbReference>
<keyword evidence="2" id="KW-0808">Transferase</keyword>
<dbReference type="SUPFAM" id="SSF56672">
    <property type="entry name" value="DNA/RNA polymerases"/>
    <property type="match status" value="1"/>
</dbReference>